<dbReference type="NCBIfam" id="NF006897">
    <property type="entry name" value="PRK09379.1"/>
    <property type="match status" value="1"/>
</dbReference>
<dbReference type="Proteomes" id="UP001500782">
    <property type="component" value="Unassembled WGS sequence"/>
</dbReference>
<evidence type="ECO:0000313" key="12">
    <source>
        <dbReference type="EMBL" id="GAA0319368.1"/>
    </source>
</evidence>
<accession>A0ABN0VWX8</accession>
<dbReference type="EC" id="2.7.8.-" evidence="9"/>
<dbReference type="EMBL" id="BAAADJ010000006">
    <property type="protein sequence ID" value="GAA0319368.1"/>
    <property type="molecule type" value="Genomic_DNA"/>
</dbReference>
<sequence length="303" mass="34556">MSKRKKIFLSIASVLVVILSVLCMYAYNVYNSLQDTVSVMHQPIERDVPAKRVEKLSLEKKDPFSVLLLGVDKRENDKGRSDTMVVLTVNPNEDSIKMISIPRDTRVPIIGKDFEDKINHAYAFGGVPMSVATVEDFLDIPIDYYIEINMEGFQEIVDAVGGVKVKNQFAFNSGGFTFQEGQIELTGKEALAYSRMRYEDPRGDLGRQQRQRQIIEAVIRKGASLQSLWKYEDIFTALGNNVKTNLTFDEMVTFQSHYSSAVKQIDHYQVDGKGQRMDNIYYYVVSDEERARLQDIIKKHLGV</sequence>
<evidence type="ECO:0000256" key="9">
    <source>
        <dbReference type="HAMAP-Rule" id="MF_01140"/>
    </source>
</evidence>
<feature type="transmembrane region" description="Helical" evidence="10">
    <location>
        <begin position="7"/>
        <end position="27"/>
    </location>
</feature>
<evidence type="ECO:0000313" key="13">
    <source>
        <dbReference type="Proteomes" id="UP001500782"/>
    </source>
</evidence>
<name>A0ABN0VWX8_9BACI</name>
<reference evidence="13" key="1">
    <citation type="journal article" date="2019" name="Int. J. Syst. Evol. Microbiol.">
        <title>The Global Catalogue of Microorganisms (GCM) 10K type strain sequencing project: providing services to taxonomists for standard genome sequencing and annotation.</title>
        <authorList>
            <consortium name="The Broad Institute Genomics Platform"/>
            <consortium name="The Broad Institute Genome Sequencing Center for Infectious Disease"/>
            <person name="Wu L."/>
            <person name="Ma J."/>
        </authorList>
    </citation>
    <scope>NUCLEOTIDE SEQUENCE [LARGE SCALE GENOMIC DNA]</scope>
    <source>
        <strain evidence="13">JCM 9731</strain>
    </source>
</reference>
<comment type="caution">
    <text evidence="12">The sequence shown here is derived from an EMBL/GenBank/DDBJ whole genome shotgun (WGS) entry which is preliminary data.</text>
</comment>
<comment type="subcellular location">
    <subcellularLocation>
        <location evidence="9">Cell membrane</location>
        <topology evidence="9">Single-pass type II membrane protein</topology>
    </subcellularLocation>
</comment>
<dbReference type="InterPro" id="IPR023734">
    <property type="entry name" value="TagU"/>
</dbReference>
<dbReference type="PANTHER" id="PTHR33392">
    <property type="entry name" value="POLYISOPRENYL-TEICHOIC ACID--PEPTIDOGLYCAN TEICHOIC ACID TRANSFERASE TAGU"/>
    <property type="match status" value="1"/>
</dbReference>
<dbReference type="Gene3D" id="3.40.630.190">
    <property type="entry name" value="LCP protein"/>
    <property type="match status" value="1"/>
</dbReference>
<comment type="similarity">
    <text evidence="1 9">Belongs to the LytR/CpsA/Psr (LCP) family.</text>
</comment>
<evidence type="ECO:0000256" key="7">
    <source>
        <dbReference type="ARBA" id="ARBA00023136"/>
    </source>
</evidence>
<dbReference type="PANTHER" id="PTHR33392:SF6">
    <property type="entry name" value="POLYISOPRENYL-TEICHOIC ACID--PEPTIDOGLYCAN TEICHOIC ACID TRANSFERASE TAGU"/>
    <property type="match status" value="1"/>
</dbReference>
<keyword evidence="7 9" id="KW-0472">Membrane</keyword>
<keyword evidence="2 9" id="KW-1003">Cell membrane</keyword>
<evidence type="ECO:0000256" key="3">
    <source>
        <dbReference type="ARBA" id="ARBA00022679"/>
    </source>
</evidence>
<evidence type="ECO:0000256" key="2">
    <source>
        <dbReference type="ARBA" id="ARBA00022475"/>
    </source>
</evidence>
<comment type="pathway">
    <text evidence="9">Cell wall biogenesis.</text>
</comment>
<comment type="function">
    <text evidence="9">May catalyze the final step in cell wall teichoic acid biosynthesis, the transfer of the anionic cell wall polymers (APs) from their lipid-linked precursor to the cell wall peptidoglycan (PG).</text>
</comment>
<keyword evidence="6 9" id="KW-1133">Transmembrane helix</keyword>
<dbReference type="Pfam" id="PF03816">
    <property type="entry name" value="LytR_cpsA_psr"/>
    <property type="match status" value="1"/>
</dbReference>
<feature type="topological domain" description="Extracellular" evidence="9">
    <location>
        <begin position="28"/>
        <end position="303"/>
    </location>
</feature>
<evidence type="ECO:0000256" key="6">
    <source>
        <dbReference type="ARBA" id="ARBA00022989"/>
    </source>
</evidence>
<feature type="topological domain" description="Cytoplasmic" evidence="9">
    <location>
        <begin position="1"/>
        <end position="6"/>
    </location>
</feature>
<dbReference type="NCBIfam" id="TIGR00350">
    <property type="entry name" value="lytR_cpsA_psr"/>
    <property type="match status" value="1"/>
</dbReference>
<feature type="domain" description="Cell envelope-related transcriptional attenuator" evidence="11">
    <location>
        <begin position="80"/>
        <end position="222"/>
    </location>
</feature>
<dbReference type="HAMAP" id="MF_01140">
    <property type="entry name" value="TagU_transferase"/>
    <property type="match status" value="1"/>
</dbReference>
<evidence type="ECO:0000256" key="1">
    <source>
        <dbReference type="ARBA" id="ARBA00006068"/>
    </source>
</evidence>
<organism evidence="12 13">
    <name type="scientific">Bacillus carboniphilus</name>
    <dbReference type="NCBI Taxonomy" id="86663"/>
    <lineage>
        <taxon>Bacteria</taxon>
        <taxon>Bacillati</taxon>
        <taxon>Bacillota</taxon>
        <taxon>Bacilli</taxon>
        <taxon>Bacillales</taxon>
        <taxon>Bacillaceae</taxon>
        <taxon>Bacillus</taxon>
    </lineage>
</organism>
<keyword evidence="13" id="KW-1185">Reference proteome</keyword>
<evidence type="ECO:0000256" key="5">
    <source>
        <dbReference type="ARBA" id="ARBA00022968"/>
    </source>
</evidence>
<protein>
    <recommendedName>
        <fullName evidence="9">Polyisoprenyl-teichoic acid--peptidoglycan teichoic acid transferase TagU</fullName>
        <ecNumber evidence="9">2.7.8.-</ecNumber>
    </recommendedName>
</protein>
<evidence type="ECO:0000256" key="10">
    <source>
        <dbReference type="SAM" id="Phobius"/>
    </source>
</evidence>
<keyword evidence="4 9" id="KW-0812">Transmembrane</keyword>
<keyword evidence="8 9" id="KW-0961">Cell wall biogenesis/degradation</keyword>
<proteinExistence type="inferred from homology"/>
<keyword evidence="3 9" id="KW-0808">Transferase</keyword>
<evidence type="ECO:0000256" key="8">
    <source>
        <dbReference type="ARBA" id="ARBA00023316"/>
    </source>
</evidence>
<keyword evidence="5 9" id="KW-0735">Signal-anchor</keyword>
<dbReference type="InterPro" id="IPR050922">
    <property type="entry name" value="LytR/CpsA/Psr_CW_biosynth"/>
</dbReference>
<dbReference type="RefSeq" id="WP_343796479.1">
    <property type="nucleotide sequence ID" value="NZ_BAAADJ010000006.1"/>
</dbReference>
<evidence type="ECO:0000256" key="4">
    <source>
        <dbReference type="ARBA" id="ARBA00022692"/>
    </source>
</evidence>
<evidence type="ECO:0000259" key="11">
    <source>
        <dbReference type="Pfam" id="PF03816"/>
    </source>
</evidence>
<gene>
    <name evidence="9" type="primary">tagU</name>
    <name evidence="12" type="ORF">GCM10008967_07360</name>
</gene>
<dbReference type="InterPro" id="IPR004474">
    <property type="entry name" value="LytR_CpsA_psr"/>
</dbReference>